<dbReference type="GO" id="GO:0016747">
    <property type="term" value="F:acyltransferase activity, transferring groups other than amino-acyl groups"/>
    <property type="evidence" value="ECO:0007669"/>
    <property type="project" value="InterPro"/>
</dbReference>
<evidence type="ECO:0000259" key="1">
    <source>
        <dbReference type="PROSITE" id="PS51186"/>
    </source>
</evidence>
<gene>
    <name evidence="3" type="ORF">DW264_09025</name>
    <name evidence="2" type="ORF">DW856_15445</name>
</gene>
<dbReference type="Pfam" id="PF00583">
    <property type="entry name" value="Acetyltransf_1"/>
    <property type="match status" value="1"/>
</dbReference>
<feature type="domain" description="N-acetyltransferase" evidence="1">
    <location>
        <begin position="57"/>
        <end position="211"/>
    </location>
</feature>
<evidence type="ECO:0000313" key="2">
    <source>
        <dbReference type="EMBL" id="RHC14596.1"/>
    </source>
</evidence>
<dbReference type="RefSeq" id="WP_118598778.1">
    <property type="nucleotide sequence ID" value="NZ_QRID01000007.1"/>
</dbReference>
<dbReference type="Proteomes" id="UP000283513">
    <property type="component" value="Unassembled WGS sequence"/>
</dbReference>
<protein>
    <submittedName>
        <fullName evidence="3">N-acetyltransferase</fullName>
    </submittedName>
</protein>
<dbReference type="InterPro" id="IPR000182">
    <property type="entry name" value="GNAT_dom"/>
</dbReference>
<dbReference type="Proteomes" id="UP000284051">
    <property type="component" value="Unassembled WGS sequence"/>
</dbReference>
<dbReference type="CDD" id="cd04301">
    <property type="entry name" value="NAT_SF"/>
    <property type="match status" value="1"/>
</dbReference>
<reference evidence="4 5" key="1">
    <citation type="submission" date="2018-08" db="EMBL/GenBank/DDBJ databases">
        <title>A genome reference for cultivated species of the human gut microbiota.</title>
        <authorList>
            <person name="Zou Y."/>
            <person name="Xue W."/>
            <person name="Luo G."/>
        </authorList>
    </citation>
    <scope>NUCLEOTIDE SEQUENCE [LARGE SCALE GENOMIC DNA]</scope>
    <source>
        <strain evidence="3 5">AM22-21LB</strain>
        <strain evidence="2 4">AM37-1AC</strain>
    </source>
</reference>
<dbReference type="PROSITE" id="PS51186">
    <property type="entry name" value="GNAT"/>
    <property type="match status" value="1"/>
</dbReference>
<accession>A0A3R6GXY0</accession>
<evidence type="ECO:0000313" key="3">
    <source>
        <dbReference type="EMBL" id="RHG28584.1"/>
    </source>
</evidence>
<keyword evidence="3" id="KW-0808">Transferase</keyword>
<dbReference type="SUPFAM" id="SSF55729">
    <property type="entry name" value="Acyl-CoA N-acyltransferases (Nat)"/>
    <property type="match status" value="1"/>
</dbReference>
<dbReference type="AlphaFoldDB" id="A0A3R6GXY0"/>
<evidence type="ECO:0000313" key="5">
    <source>
        <dbReference type="Proteomes" id="UP000284051"/>
    </source>
</evidence>
<dbReference type="InterPro" id="IPR052523">
    <property type="entry name" value="Trichothecene_AcTrans"/>
</dbReference>
<dbReference type="Gene3D" id="3.40.630.30">
    <property type="match status" value="1"/>
</dbReference>
<comment type="caution">
    <text evidence="3">The sequence shown here is derived from an EMBL/GenBank/DDBJ whole genome shotgun (WGS) entry which is preliminary data.</text>
</comment>
<sequence>MKSDKLYRVEREDLPKLEQLLYRCFAHDPLYETLIPDAGVRKRLMPELFQCDMDEFYETCEIFADSEELNSILVVSDEAEHINMFHFFLTESWATIHTDAFLIKEDPSLVTLHNFIKGGDYLNSSWTDQLHQTQRLHIIYLAVDPDMQHHGIAAELLNETIAYAQEHHMMISLETHNEKNVDFYKNFGFQVYGIVEKNFPLKQYCLIREYQ</sequence>
<dbReference type="InterPro" id="IPR016181">
    <property type="entry name" value="Acyl_CoA_acyltransferase"/>
</dbReference>
<organism evidence="3 5">
    <name type="scientific">Roseburia intestinalis</name>
    <dbReference type="NCBI Taxonomy" id="166486"/>
    <lineage>
        <taxon>Bacteria</taxon>
        <taxon>Bacillati</taxon>
        <taxon>Bacillota</taxon>
        <taxon>Clostridia</taxon>
        <taxon>Lachnospirales</taxon>
        <taxon>Lachnospiraceae</taxon>
        <taxon>Roseburia</taxon>
    </lineage>
</organism>
<evidence type="ECO:0000313" key="4">
    <source>
        <dbReference type="Proteomes" id="UP000283513"/>
    </source>
</evidence>
<dbReference type="PANTHER" id="PTHR42791:SF1">
    <property type="entry name" value="N-ACETYLTRANSFERASE DOMAIN-CONTAINING PROTEIN"/>
    <property type="match status" value="1"/>
</dbReference>
<dbReference type="PANTHER" id="PTHR42791">
    <property type="entry name" value="GNAT FAMILY ACETYLTRANSFERASE"/>
    <property type="match status" value="1"/>
</dbReference>
<name>A0A3R6GXY0_9FIRM</name>
<dbReference type="EMBL" id="QSHO01000015">
    <property type="protein sequence ID" value="RHC14596.1"/>
    <property type="molecule type" value="Genomic_DNA"/>
</dbReference>
<dbReference type="EMBL" id="QRID01000007">
    <property type="protein sequence ID" value="RHG28584.1"/>
    <property type="molecule type" value="Genomic_DNA"/>
</dbReference>
<proteinExistence type="predicted"/>